<comment type="similarity">
    <text evidence="2">Belongs to the apolipoprotein A1/A4/E family.</text>
</comment>
<dbReference type="GO" id="GO:0033344">
    <property type="term" value="P:cholesterol efflux"/>
    <property type="evidence" value="ECO:0007669"/>
    <property type="project" value="TreeGrafter"/>
</dbReference>
<keyword evidence="16" id="KW-1185">Reference proteome</keyword>
<evidence type="ECO:0000256" key="14">
    <source>
        <dbReference type="ARBA" id="ARBA00037506"/>
    </source>
</evidence>
<protein>
    <submittedName>
        <fullName evidence="15">Apolipoprotein A-IV isoform X1</fullName>
    </submittedName>
</protein>
<evidence type="ECO:0000256" key="7">
    <source>
        <dbReference type="ARBA" id="ARBA00022729"/>
    </source>
</evidence>
<feature type="non-terminal residue" evidence="15">
    <location>
        <position position="1"/>
    </location>
</feature>
<evidence type="ECO:0000256" key="6">
    <source>
        <dbReference type="ARBA" id="ARBA00022548"/>
    </source>
</evidence>
<evidence type="ECO:0000256" key="3">
    <source>
        <dbReference type="ARBA" id="ARBA00022448"/>
    </source>
</evidence>
<dbReference type="AlphaFoldDB" id="A0AAD5FVG4"/>
<dbReference type="GO" id="GO:0060228">
    <property type="term" value="F:phosphatidylcholine-sterol O-acyltransferase activator activity"/>
    <property type="evidence" value="ECO:0007669"/>
    <property type="project" value="TreeGrafter"/>
</dbReference>
<sequence>IFQNSSDIIPGMKILAVIAIVVFNGCQASVIRQDEAKPSFEMVKDAFWDYVSKATLTTEDILQKIKESDMGQEVNTRISESGDAINQYAVAVKHQVTPLTQELLAKMSQEAEQLKARLQQDFGSVKTELEPYIEELTSDIQQQMEQWKKDVAPYTDVQQPEALRAALLVKTQELKMNLEKSTSELQAKLGPQTEQLEKHLQDFQENIALFVQNSEKVPQTLDPYAEDLKTHLTSLWESFTK</sequence>
<evidence type="ECO:0000256" key="2">
    <source>
        <dbReference type="ARBA" id="ARBA00008788"/>
    </source>
</evidence>
<keyword evidence="9" id="KW-0345">HDL</keyword>
<keyword evidence="12" id="KW-1207">Sterol metabolism</keyword>
<dbReference type="GO" id="GO:0008203">
    <property type="term" value="P:cholesterol metabolic process"/>
    <property type="evidence" value="ECO:0007669"/>
    <property type="project" value="UniProtKB-KW"/>
</dbReference>
<keyword evidence="13" id="KW-0753">Steroid metabolism</keyword>
<evidence type="ECO:0000256" key="8">
    <source>
        <dbReference type="ARBA" id="ARBA00022737"/>
    </source>
</evidence>
<dbReference type="PANTHER" id="PTHR18976">
    <property type="entry name" value="APOLIPOPROTEIN"/>
    <property type="match status" value="1"/>
</dbReference>
<keyword evidence="3" id="KW-0813">Transport</keyword>
<evidence type="ECO:0000313" key="16">
    <source>
        <dbReference type="Proteomes" id="UP001205998"/>
    </source>
</evidence>
<evidence type="ECO:0000256" key="4">
    <source>
        <dbReference type="ARBA" id="ARBA00022513"/>
    </source>
</evidence>
<comment type="function">
    <text evidence="14">Participates in the reverse transport of cholesterol from tissues to the liver for excretion by promoting cholesterol efflux from tissues and by acting as a cofactor for the lecithin cholesterol acyltransferase (LCAT).</text>
</comment>
<name>A0AAD5FVG4_SILAS</name>
<dbReference type="GO" id="GO:0033700">
    <property type="term" value="P:phospholipid efflux"/>
    <property type="evidence" value="ECO:0007669"/>
    <property type="project" value="TreeGrafter"/>
</dbReference>
<keyword evidence="4" id="KW-0162">Chylomicron</keyword>
<dbReference type="GO" id="GO:0034361">
    <property type="term" value="C:very-low-density lipoprotein particle"/>
    <property type="evidence" value="ECO:0007669"/>
    <property type="project" value="TreeGrafter"/>
</dbReference>
<dbReference type="GO" id="GO:0055090">
    <property type="term" value="P:acylglycerol homeostasis"/>
    <property type="evidence" value="ECO:0007669"/>
    <property type="project" value="TreeGrafter"/>
</dbReference>
<proteinExistence type="inferred from homology"/>
<evidence type="ECO:0000256" key="11">
    <source>
        <dbReference type="ARBA" id="ARBA00023098"/>
    </source>
</evidence>
<dbReference type="PANTHER" id="PTHR18976:SF1">
    <property type="entry name" value="APOLIPOPROTEIN A-IV"/>
    <property type="match status" value="1"/>
</dbReference>
<evidence type="ECO:0000256" key="9">
    <source>
        <dbReference type="ARBA" id="ARBA00022850"/>
    </source>
</evidence>
<keyword evidence="10" id="KW-0445">Lipid transport</keyword>
<evidence type="ECO:0000256" key="12">
    <source>
        <dbReference type="ARBA" id="ARBA00023166"/>
    </source>
</evidence>
<dbReference type="GO" id="GO:0034362">
    <property type="term" value="C:low-density lipoprotein particle"/>
    <property type="evidence" value="ECO:0007669"/>
    <property type="project" value="TreeGrafter"/>
</dbReference>
<dbReference type="GO" id="GO:1903561">
    <property type="term" value="C:extracellular vesicle"/>
    <property type="evidence" value="ECO:0007669"/>
    <property type="project" value="TreeGrafter"/>
</dbReference>
<dbReference type="GO" id="GO:0120020">
    <property type="term" value="F:cholesterol transfer activity"/>
    <property type="evidence" value="ECO:0007669"/>
    <property type="project" value="TreeGrafter"/>
</dbReference>
<keyword evidence="8" id="KW-0677">Repeat</keyword>
<evidence type="ECO:0000313" key="15">
    <source>
        <dbReference type="EMBL" id="KAI5630191.1"/>
    </source>
</evidence>
<gene>
    <name evidence="15" type="ORF">C0J50_7681</name>
</gene>
<dbReference type="Gene3D" id="1.20.120.20">
    <property type="entry name" value="Apolipoprotein"/>
    <property type="match status" value="2"/>
</dbReference>
<dbReference type="GO" id="GO:0005543">
    <property type="term" value="F:phospholipid binding"/>
    <property type="evidence" value="ECO:0007669"/>
    <property type="project" value="TreeGrafter"/>
</dbReference>
<reference evidence="15" key="1">
    <citation type="submission" date="2018-07" db="EMBL/GenBank/DDBJ databases">
        <title>Comparative genomics of catfishes provides insights into carnivory and benthic adaptation.</title>
        <authorList>
            <person name="Zhang Y."/>
            <person name="Wang D."/>
            <person name="Peng Z."/>
            <person name="Zheng S."/>
            <person name="Shao F."/>
            <person name="Tao W."/>
        </authorList>
    </citation>
    <scope>NUCLEOTIDE SEQUENCE</scope>
    <source>
        <strain evidence="15">Chongqing</strain>
    </source>
</reference>
<dbReference type="FunFam" id="1.20.120.20:FF:000007">
    <property type="entry name" value="Apolipoprotein A-IV a"/>
    <property type="match status" value="1"/>
</dbReference>
<dbReference type="EMBL" id="MU528344">
    <property type="protein sequence ID" value="KAI5630191.1"/>
    <property type="molecule type" value="Genomic_DNA"/>
</dbReference>
<keyword evidence="7" id="KW-0732">Signal</keyword>
<dbReference type="GO" id="GO:0042157">
    <property type="term" value="P:lipoprotein metabolic process"/>
    <property type="evidence" value="ECO:0007669"/>
    <property type="project" value="InterPro"/>
</dbReference>
<comment type="subcellular location">
    <subcellularLocation>
        <location evidence="1">Secreted</location>
    </subcellularLocation>
</comment>
<comment type="caution">
    <text evidence="15">The sequence shown here is derived from an EMBL/GenBank/DDBJ whole genome shotgun (WGS) entry which is preliminary data.</text>
</comment>
<organism evidence="15 16">
    <name type="scientific">Silurus asotus</name>
    <name type="common">Amur catfish</name>
    <name type="synonym">Parasilurus asotus</name>
    <dbReference type="NCBI Taxonomy" id="30991"/>
    <lineage>
        <taxon>Eukaryota</taxon>
        <taxon>Metazoa</taxon>
        <taxon>Chordata</taxon>
        <taxon>Craniata</taxon>
        <taxon>Vertebrata</taxon>
        <taxon>Euteleostomi</taxon>
        <taxon>Actinopterygii</taxon>
        <taxon>Neopterygii</taxon>
        <taxon>Teleostei</taxon>
        <taxon>Ostariophysi</taxon>
        <taxon>Siluriformes</taxon>
        <taxon>Siluridae</taxon>
        <taxon>Silurus</taxon>
    </lineage>
</organism>
<evidence type="ECO:0000256" key="10">
    <source>
        <dbReference type="ARBA" id="ARBA00023055"/>
    </source>
</evidence>
<dbReference type="SUPFAM" id="SSF47162">
    <property type="entry name" value="Apolipoprotein"/>
    <property type="match status" value="2"/>
</dbReference>
<dbReference type="Proteomes" id="UP001205998">
    <property type="component" value="Unassembled WGS sequence"/>
</dbReference>
<dbReference type="GO" id="GO:0034364">
    <property type="term" value="C:high-density lipoprotein particle"/>
    <property type="evidence" value="ECO:0007669"/>
    <property type="project" value="UniProtKB-KW"/>
</dbReference>
<evidence type="ECO:0000256" key="5">
    <source>
        <dbReference type="ARBA" id="ARBA00022525"/>
    </source>
</evidence>
<keyword evidence="11" id="KW-0443">Lipid metabolism</keyword>
<keyword evidence="5" id="KW-0964">Secreted</keyword>
<dbReference type="GO" id="GO:0042627">
    <property type="term" value="C:chylomicron"/>
    <property type="evidence" value="ECO:0007669"/>
    <property type="project" value="UniProtKB-KW"/>
</dbReference>
<evidence type="ECO:0000256" key="13">
    <source>
        <dbReference type="ARBA" id="ARBA00023221"/>
    </source>
</evidence>
<feature type="non-terminal residue" evidence="15">
    <location>
        <position position="241"/>
    </location>
</feature>
<keyword evidence="6" id="KW-0153">Cholesterol metabolism</keyword>
<evidence type="ECO:0000256" key="1">
    <source>
        <dbReference type="ARBA" id="ARBA00004613"/>
    </source>
</evidence>
<accession>A0AAD5FVG4</accession>
<dbReference type="InterPro" id="IPR050163">
    <property type="entry name" value="Apolipoprotein_A1/A4/E"/>
</dbReference>